<name>A0AAD3H6S6_9STRA</name>
<evidence type="ECO:0000256" key="8">
    <source>
        <dbReference type="SAM" id="MobiDB-lite"/>
    </source>
</evidence>
<dbReference type="InterPro" id="IPR050164">
    <property type="entry name" value="Peptidase_C19"/>
</dbReference>
<dbReference type="PROSITE" id="PS00973">
    <property type="entry name" value="USP_2"/>
    <property type="match status" value="1"/>
</dbReference>
<dbReference type="SUPFAM" id="SSF54001">
    <property type="entry name" value="Cysteine proteinases"/>
    <property type="match status" value="1"/>
</dbReference>
<proteinExistence type="inferred from homology"/>
<reference evidence="10 11" key="1">
    <citation type="journal article" date="2021" name="Sci. Rep.">
        <title>The genome of the diatom Chaetoceros tenuissimus carries an ancient integrated fragment of an extant virus.</title>
        <authorList>
            <person name="Hongo Y."/>
            <person name="Kimura K."/>
            <person name="Takaki Y."/>
            <person name="Yoshida Y."/>
            <person name="Baba S."/>
            <person name="Kobayashi G."/>
            <person name="Nagasaki K."/>
            <person name="Hano T."/>
            <person name="Tomaru Y."/>
        </authorList>
    </citation>
    <scope>NUCLEOTIDE SEQUENCE [LARGE SCALE GENOMIC DNA]</scope>
    <source>
        <strain evidence="10 11">NIES-3715</strain>
    </source>
</reference>
<dbReference type="InterPro" id="IPR018200">
    <property type="entry name" value="USP_CS"/>
</dbReference>
<feature type="compositionally biased region" description="Basic and acidic residues" evidence="8">
    <location>
        <begin position="502"/>
        <end position="511"/>
    </location>
</feature>
<feature type="domain" description="USP" evidence="9">
    <location>
        <begin position="37"/>
        <end position="402"/>
    </location>
</feature>
<feature type="compositionally biased region" description="Basic residues" evidence="8">
    <location>
        <begin position="490"/>
        <end position="501"/>
    </location>
</feature>
<dbReference type="AlphaFoldDB" id="A0AAD3H6S6"/>
<evidence type="ECO:0000256" key="4">
    <source>
        <dbReference type="ARBA" id="ARBA00022786"/>
    </source>
</evidence>
<feature type="region of interest" description="Disordered" evidence="8">
    <location>
        <begin position="1"/>
        <end position="25"/>
    </location>
</feature>
<feature type="compositionally biased region" description="Polar residues" evidence="8">
    <location>
        <begin position="643"/>
        <end position="652"/>
    </location>
</feature>
<sequence>MGGGGGIGSGASIAPSPTHSGSQRKKVFEEKKIAPPVGLKNVGNTCYANAALQCILSTALSHALLDPQSTTVFRRYSSNPGLLALGSGSVDSFDTEDGNQESRKLAREKAREIRRQNREKLLKHEKCQWLTGQLTDITRIYTASTLNFEEENASSWQGIFHLFSETNNQRIVDPGGVTRHVNKISTCLRPYQQEDAHEFLRALLSTLTQDGHNKRLSSLCDGLLESAVTCQTCHRASITRDRYMDLSLDIHGDIQDLTGALNNFTQPELLDKDNKVTCSRCKTKRIVSKGLRLATAPSVLVCHLKRFAFDIYGRATRLSKHVKYPLRLEIGDFMSRANQSKPPPYELVGVLVHAGRSCERGHYLAFIKSGDSWFKANDEVVTKVDIDTVLRQQAYILFYEVEGMRVRNGYQGFRKYHKSNSDNENGDCSNGDQQTTSLSSLLDSMLHLCGSVESVRDAICDTDKSARKKKDSDGIESVSTCSSANQSLKSRSRNKKYKRRRDRDSVFRTRPEVPYSRVRSSSEEPRGIIRDNAPSISQDHMQSNSGDQSHLSVDSRMIRSVSSNNIFEKEEEAIHQYEKESYKVVRPRGQNRRSVSPHQYRHQDYHDARKIRPLSAQTARPTIVKRKSYSAPRTRSSDDGLATSYSPAQSKASDTKLPPLHSGRRQY</sequence>
<dbReference type="EMBL" id="BLLK01000045">
    <property type="protein sequence ID" value="GFH52098.1"/>
    <property type="molecule type" value="Genomic_DNA"/>
</dbReference>
<evidence type="ECO:0000256" key="1">
    <source>
        <dbReference type="ARBA" id="ARBA00000707"/>
    </source>
</evidence>
<keyword evidence="3 7" id="KW-0645">Protease</keyword>
<evidence type="ECO:0000259" key="9">
    <source>
        <dbReference type="PROSITE" id="PS50235"/>
    </source>
</evidence>
<organism evidence="10 11">
    <name type="scientific">Chaetoceros tenuissimus</name>
    <dbReference type="NCBI Taxonomy" id="426638"/>
    <lineage>
        <taxon>Eukaryota</taxon>
        <taxon>Sar</taxon>
        <taxon>Stramenopiles</taxon>
        <taxon>Ochrophyta</taxon>
        <taxon>Bacillariophyta</taxon>
        <taxon>Coscinodiscophyceae</taxon>
        <taxon>Chaetocerotophycidae</taxon>
        <taxon>Chaetocerotales</taxon>
        <taxon>Chaetocerotaceae</taxon>
        <taxon>Chaetoceros</taxon>
    </lineage>
</organism>
<feature type="compositionally biased region" description="Basic and acidic residues" evidence="8">
    <location>
        <begin position="464"/>
        <end position="473"/>
    </location>
</feature>
<dbReference type="GO" id="GO:0005634">
    <property type="term" value="C:nucleus"/>
    <property type="evidence" value="ECO:0007669"/>
    <property type="project" value="TreeGrafter"/>
</dbReference>
<evidence type="ECO:0000256" key="7">
    <source>
        <dbReference type="RuleBase" id="RU366025"/>
    </source>
</evidence>
<dbReference type="GO" id="GO:0016579">
    <property type="term" value="P:protein deubiquitination"/>
    <property type="evidence" value="ECO:0007669"/>
    <property type="project" value="InterPro"/>
</dbReference>
<evidence type="ECO:0000256" key="3">
    <source>
        <dbReference type="ARBA" id="ARBA00022670"/>
    </source>
</evidence>
<dbReference type="InterPro" id="IPR001394">
    <property type="entry name" value="Peptidase_C19_UCH"/>
</dbReference>
<dbReference type="PROSITE" id="PS50235">
    <property type="entry name" value="USP_3"/>
    <property type="match status" value="1"/>
</dbReference>
<dbReference type="GO" id="GO:0005829">
    <property type="term" value="C:cytosol"/>
    <property type="evidence" value="ECO:0007669"/>
    <property type="project" value="TreeGrafter"/>
</dbReference>
<feature type="compositionally biased region" description="Basic and acidic residues" evidence="8">
    <location>
        <begin position="520"/>
        <end position="529"/>
    </location>
</feature>
<feature type="compositionally biased region" description="Polar residues" evidence="8">
    <location>
        <begin position="534"/>
        <end position="552"/>
    </location>
</feature>
<comment type="caution">
    <text evidence="10">The sequence shown here is derived from an EMBL/GenBank/DDBJ whole genome shotgun (WGS) entry which is preliminary data.</text>
</comment>
<evidence type="ECO:0000256" key="2">
    <source>
        <dbReference type="ARBA" id="ARBA00009085"/>
    </source>
</evidence>
<keyword evidence="11" id="KW-1185">Reference proteome</keyword>
<evidence type="ECO:0000313" key="10">
    <source>
        <dbReference type="EMBL" id="GFH52098.1"/>
    </source>
</evidence>
<dbReference type="EC" id="3.4.19.12" evidence="7"/>
<gene>
    <name evidence="10" type="ORF">CTEN210_08574</name>
</gene>
<dbReference type="Pfam" id="PF00443">
    <property type="entry name" value="UCH"/>
    <property type="match status" value="1"/>
</dbReference>
<feature type="compositionally biased region" description="Polar residues" evidence="8">
    <location>
        <begin position="477"/>
        <end position="486"/>
    </location>
</feature>
<keyword evidence="4 7" id="KW-0833">Ubl conjugation pathway</keyword>
<dbReference type="GO" id="GO:0004843">
    <property type="term" value="F:cysteine-type deubiquitinase activity"/>
    <property type="evidence" value="ECO:0007669"/>
    <property type="project" value="UniProtKB-UniRule"/>
</dbReference>
<protein>
    <recommendedName>
        <fullName evidence="7">Ubiquitin carboxyl-terminal hydrolase</fullName>
        <ecNumber evidence="7">3.4.19.12</ecNumber>
    </recommendedName>
</protein>
<dbReference type="Proteomes" id="UP001054902">
    <property type="component" value="Unassembled WGS sequence"/>
</dbReference>
<evidence type="ECO:0000313" key="11">
    <source>
        <dbReference type="Proteomes" id="UP001054902"/>
    </source>
</evidence>
<dbReference type="Gene3D" id="3.90.70.10">
    <property type="entry name" value="Cysteine proteinases"/>
    <property type="match status" value="1"/>
</dbReference>
<accession>A0AAD3H6S6</accession>
<evidence type="ECO:0000256" key="5">
    <source>
        <dbReference type="ARBA" id="ARBA00022801"/>
    </source>
</evidence>
<feature type="region of interest" description="Disordered" evidence="8">
    <location>
        <begin position="464"/>
        <end position="553"/>
    </location>
</feature>
<dbReference type="InterPro" id="IPR038765">
    <property type="entry name" value="Papain-like_cys_pep_sf"/>
</dbReference>
<keyword evidence="6 7" id="KW-0788">Thiol protease</keyword>
<feature type="compositionally biased region" description="Basic and acidic residues" evidence="8">
    <location>
        <begin position="601"/>
        <end position="610"/>
    </location>
</feature>
<dbReference type="PROSITE" id="PS00972">
    <property type="entry name" value="USP_1"/>
    <property type="match status" value="1"/>
</dbReference>
<dbReference type="GO" id="GO:0006508">
    <property type="term" value="P:proteolysis"/>
    <property type="evidence" value="ECO:0007669"/>
    <property type="project" value="UniProtKB-KW"/>
</dbReference>
<comment type="catalytic activity">
    <reaction evidence="1 7">
        <text>Thiol-dependent hydrolysis of ester, thioester, amide, peptide and isopeptide bonds formed by the C-terminal Gly of ubiquitin (a 76-residue protein attached to proteins as an intracellular targeting signal).</text>
        <dbReference type="EC" id="3.4.19.12"/>
    </reaction>
</comment>
<comment type="similarity">
    <text evidence="2 7">Belongs to the peptidase C19 family.</text>
</comment>
<dbReference type="PANTHER" id="PTHR24006:SF758">
    <property type="entry name" value="UBIQUITIN CARBOXYL-TERMINAL HYDROLASE 36"/>
    <property type="match status" value="1"/>
</dbReference>
<evidence type="ECO:0000256" key="6">
    <source>
        <dbReference type="ARBA" id="ARBA00022807"/>
    </source>
</evidence>
<feature type="region of interest" description="Disordered" evidence="8">
    <location>
        <begin position="584"/>
        <end position="667"/>
    </location>
</feature>
<dbReference type="InterPro" id="IPR028889">
    <property type="entry name" value="USP"/>
</dbReference>
<dbReference type="PANTHER" id="PTHR24006">
    <property type="entry name" value="UBIQUITIN CARBOXYL-TERMINAL HYDROLASE"/>
    <property type="match status" value="1"/>
</dbReference>
<keyword evidence="5 7" id="KW-0378">Hydrolase</keyword>